<evidence type="ECO:0000313" key="3">
    <source>
        <dbReference type="Proteomes" id="UP000218334"/>
    </source>
</evidence>
<keyword evidence="1" id="KW-0732">Signal</keyword>
<gene>
    <name evidence="2" type="ORF">ARMSODRAFT_230804</name>
</gene>
<organism evidence="2 3">
    <name type="scientific">Armillaria solidipes</name>
    <dbReference type="NCBI Taxonomy" id="1076256"/>
    <lineage>
        <taxon>Eukaryota</taxon>
        <taxon>Fungi</taxon>
        <taxon>Dikarya</taxon>
        <taxon>Basidiomycota</taxon>
        <taxon>Agaricomycotina</taxon>
        <taxon>Agaricomycetes</taxon>
        <taxon>Agaricomycetidae</taxon>
        <taxon>Agaricales</taxon>
        <taxon>Marasmiineae</taxon>
        <taxon>Physalacriaceae</taxon>
        <taxon>Armillaria</taxon>
    </lineage>
</organism>
<feature type="signal peptide" evidence="1">
    <location>
        <begin position="1"/>
        <end position="18"/>
    </location>
</feature>
<name>A0A2H3C3R9_9AGAR</name>
<feature type="chain" id="PRO_5013917535" evidence="1">
    <location>
        <begin position="19"/>
        <end position="110"/>
    </location>
</feature>
<protein>
    <submittedName>
        <fullName evidence="2">Uncharacterized protein</fullName>
    </submittedName>
</protein>
<keyword evidence="3" id="KW-1185">Reference proteome</keyword>
<dbReference type="EMBL" id="KZ293416">
    <property type="protein sequence ID" value="PBK76550.1"/>
    <property type="molecule type" value="Genomic_DNA"/>
</dbReference>
<dbReference type="AlphaFoldDB" id="A0A2H3C3R9"/>
<evidence type="ECO:0000313" key="2">
    <source>
        <dbReference type="EMBL" id="PBK76550.1"/>
    </source>
</evidence>
<evidence type="ECO:0000256" key="1">
    <source>
        <dbReference type="SAM" id="SignalP"/>
    </source>
</evidence>
<accession>A0A2H3C3R9</accession>
<sequence>MQLMTHASMTVTMSLVLSSIPVQAPPSSMQDSFTIALEAFFITPAFLPTRITTLKATLPRLSDKKASSSGPSSLSNLSIDLFLERSFLTNLPILTSQINKEQATIYNFVI</sequence>
<proteinExistence type="predicted"/>
<dbReference type="Proteomes" id="UP000218334">
    <property type="component" value="Unassembled WGS sequence"/>
</dbReference>
<reference evidence="3" key="1">
    <citation type="journal article" date="2017" name="Nat. Ecol. Evol.">
        <title>Genome expansion and lineage-specific genetic innovations in the forest pathogenic fungi Armillaria.</title>
        <authorList>
            <person name="Sipos G."/>
            <person name="Prasanna A.N."/>
            <person name="Walter M.C."/>
            <person name="O'Connor E."/>
            <person name="Balint B."/>
            <person name="Krizsan K."/>
            <person name="Kiss B."/>
            <person name="Hess J."/>
            <person name="Varga T."/>
            <person name="Slot J."/>
            <person name="Riley R."/>
            <person name="Boka B."/>
            <person name="Rigling D."/>
            <person name="Barry K."/>
            <person name="Lee J."/>
            <person name="Mihaltcheva S."/>
            <person name="LaButti K."/>
            <person name="Lipzen A."/>
            <person name="Waldron R."/>
            <person name="Moloney N.M."/>
            <person name="Sperisen C."/>
            <person name="Kredics L."/>
            <person name="Vagvoelgyi C."/>
            <person name="Patrignani A."/>
            <person name="Fitzpatrick D."/>
            <person name="Nagy I."/>
            <person name="Doyle S."/>
            <person name="Anderson J.B."/>
            <person name="Grigoriev I.V."/>
            <person name="Gueldener U."/>
            <person name="Muensterkoetter M."/>
            <person name="Nagy L.G."/>
        </authorList>
    </citation>
    <scope>NUCLEOTIDE SEQUENCE [LARGE SCALE GENOMIC DNA]</scope>
    <source>
        <strain evidence="3">28-4</strain>
    </source>
</reference>